<organism evidence="1 2">
    <name type="scientific">Propioniciclava soli</name>
    <dbReference type="NCBI Taxonomy" id="2775081"/>
    <lineage>
        <taxon>Bacteria</taxon>
        <taxon>Bacillati</taxon>
        <taxon>Actinomycetota</taxon>
        <taxon>Actinomycetes</taxon>
        <taxon>Propionibacteriales</taxon>
        <taxon>Propionibacteriaceae</taxon>
        <taxon>Propioniciclava</taxon>
    </lineage>
</organism>
<proteinExistence type="predicted"/>
<dbReference type="Pfam" id="PF13822">
    <property type="entry name" value="ACC_epsilon"/>
    <property type="match status" value="1"/>
</dbReference>
<evidence type="ECO:0000313" key="2">
    <source>
        <dbReference type="Proteomes" id="UP001434337"/>
    </source>
</evidence>
<accession>A0ABZ3C443</accession>
<gene>
    <name evidence="1" type="ORF">PCC79_11705</name>
</gene>
<dbReference type="EMBL" id="CP115965">
    <property type="protein sequence ID" value="WZW97564.1"/>
    <property type="molecule type" value="Genomic_DNA"/>
</dbReference>
<sequence>MTGTEPEPDAAAFEVVSGHPTPDEIAALAVVLHLLGREQGRPPAPTNSHPAAGWASRWHQLNHGLLPGVTAWRTTFRR</sequence>
<dbReference type="Proteomes" id="UP001434337">
    <property type="component" value="Chromosome"/>
</dbReference>
<reference evidence="1 2" key="1">
    <citation type="journal article" date="2023" name="Environ Microbiome">
        <title>A coral-associated actinobacterium mitigates coral bleaching under heat stress.</title>
        <authorList>
            <person name="Li J."/>
            <person name="Zou Y."/>
            <person name="Li Q."/>
            <person name="Zhang J."/>
            <person name="Bourne D.G."/>
            <person name="Lyu Y."/>
            <person name="Liu C."/>
            <person name="Zhang S."/>
        </authorList>
    </citation>
    <scope>NUCLEOTIDE SEQUENCE [LARGE SCALE GENOMIC DNA]</scope>
    <source>
        <strain evidence="1 2">SCSIO 13291</strain>
    </source>
</reference>
<dbReference type="InterPro" id="IPR032716">
    <property type="entry name" value="ACC_epsilon"/>
</dbReference>
<evidence type="ECO:0000313" key="1">
    <source>
        <dbReference type="EMBL" id="WZW97564.1"/>
    </source>
</evidence>
<name>A0ABZ3C443_9ACTN</name>
<protein>
    <submittedName>
        <fullName evidence="1">Acyl-CoA carboxylase subunit epsilon</fullName>
    </submittedName>
</protein>
<dbReference type="RefSeq" id="WP_232549432.1">
    <property type="nucleotide sequence ID" value="NZ_CP115965.1"/>
</dbReference>
<keyword evidence="2" id="KW-1185">Reference proteome</keyword>